<keyword evidence="6" id="KW-0808">Transferase</keyword>
<accession>A0A0G4G0T5</accession>
<comment type="similarity">
    <text evidence="2">Belongs to the glycosyltransferase 28 family.</text>
</comment>
<dbReference type="EMBL" id="CDMZ01000787">
    <property type="protein sequence ID" value="CEM21487.1"/>
    <property type="molecule type" value="Genomic_DNA"/>
</dbReference>
<keyword evidence="7" id="KW-0256">Endoplasmic reticulum</keyword>
<dbReference type="PANTHER" id="PTHR12867:SF6">
    <property type="entry name" value="N-ACETYLGLUCOSAMINYLDIPHOSPHODOLICHOL N-ACETYLGLUCOSAMINYLTRANSFERASE"/>
    <property type="match status" value="1"/>
</dbReference>
<dbReference type="AlphaFoldDB" id="A0A0G4G0T5"/>
<evidence type="ECO:0000256" key="1">
    <source>
        <dbReference type="ARBA" id="ARBA00004240"/>
    </source>
</evidence>
<name>A0A0G4G0T5_9ALVE</name>
<evidence type="ECO:0000256" key="4">
    <source>
        <dbReference type="ARBA" id="ARBA00017468"/>
    </source>
</evidence>
<dbReference type="GO" id="GO:0004577">
    <property type="term" value="F:N-acetylglucosaminyldiphosphodolichol N-acetylglucosaminyltransferase activity"/>
    <property type="evidence" value="ECO:0007669"/>
    <property type="project" value="UniProtKB-EC"/>
</dbReference>
<evidence type="ECO:0000256" key="6">
    <source>
        <dbReference type="ARBA" id="ARBA00022679"/>
    </source>
</evidence>
<dbReference type="GO" id="GO:0006488">
    <property type="term" value="P:dolichol-linked oligosaccharide biosynthetic process"/>
    <property type="evidence" value="ECO:0007669"/>
    <property type="project" value="InterPro"/>
</dbReference>
<protein>
    <recommendedName>
        <fullName evidence="4">UDP-N-acetylglucosamine transferase subunit ALG13</fullName>
        <ecNumber evidence="3">2.4.1.141</ecNumber>
    </recommendedName>
</protein>
<dbReference type="PANTHER" id="PTHR12867">
    <property type="entry name" value="GLYCOSYL TRANSFERASE-RELATED"/>
    <property type="match status" value="1"/>
</dbReference>
<dbReference type="InterPro" id="IPR039042">
    <property type="entry name" value="Alg13-like"/>
</dbReference>
<dbReference type="EC" id="2.4.1.141" evidence="3"/>
<dbReference type="PhylomeDB" id="A0A0G4G0T5"/>
<proteinExistence type="inferred from homology"/>
<sequence>MIFVTVGTTSFDKLVEEVSTEKFHKAAREAGYSSIRIQFGRGTVKPSAPPKSGSLPSPLALQSYRFKPTLEEDTEAASLIICHAGAGSILEGLRKLKRMLVVVNDELMDNHQEELASALEGKGHLTYVSQPQQVAQQLKEVPMFRAPFRPYPPADLSPFYERVVDLTAVPARAENTNPH</sequence>
<evidence type="ECO:0000313" key="9">
    <source>
        <dbReference type="EMBL" id="CEM21487.1"/>
    </source>
</evidence>
<dbReference type="Gene3D" id="3.40.50.2000">
    <property type="entry name" value="Glycogen Phosphorylase B"/>
    <property type="match status" value="1"/>
</dbReference>
<dbReference type="Pfam" id="PF04101">
    <property type="entry name" value="Glyco_tran_28_C"/>
    <property type="match status" value="1"/>
</dbReference>
<feature type="domain" description="Glycosyl transferase family 28 C-terminal" evidence="8">
    <location>
        <begin position="1"/>
        <end position="143"/>
    </location>
</feature>
<evidence type="ECO:0000256" key="3">
    <source>
        <dbReference type="ARBA" id="ARBA00012614"/>
    </source>
</evidence>
<dbReference type="GO" id="GO:0005783">
    <property type="term" value="C:endoplasmic reticulum"/>
    <property type="evidence" value="ECO:0007669"/>
    <property type="project" value="UniProtKB-SubCell"/>
</dbReference>
<keyword evidence="5" id="KW-0328">Glycosyltransferase</keyword>
<evidence type="ECO:0000256" key="2">
    <source>
        <dbReference type="ARBA" id="ARBA00006962"/>
    </source>
</evidence>
<evidence type="ECO:0000256" key="7">
    <source>
        <dbReference type="ARBA" id="ARBA00022824"/>
    </source>
</evidence>
<dbReference type="SUPFAM" id="SSF53756">
    <property type="entry name" value="UDP-Glycosyltransferase/glycogen phosphorylase"/>
    <property type="match status" value="1"/>
</dbReference>
<evidence type="ECO:0000256" key="5">
    <source>
        <dbReference type="ARBA" id="ARBA00022676"/>
    </source>
</evidence>
<dbReference type="VEuPathDB" id="CryptoDB:Cvel_19651"/>
<reference evidence="9" key="1">
    <citation type="submission" date="2014-11" db="EMBL/GenBank/DDBJ databases">
        <authorList>
            <person name="Otto D Thomas"/>
            <person name="Naeem Raeece"/>
        </authorList>
    </citation>
    <scope>NUCLEOTIDE SEQUENCE</scope>
</reference>
<organism evidence="9">
    <name type="scientific">Chromera velia CCMP2878</name>
    <dbReference type="NCBI Taxonomy" id="1169474"/>
    <lineage>
        <taxon>Eukaryota</taxon>
        <taxon>Sar</taxon>
        <taxon>Alveolata</taxon>
        <taxon>Colpodellida</taxon>
        <taxon>Chromeraceae</taxon>
        <taxon>Chromera</taxon>
    </lineage>
</organism>
<dbReference type="InterPro" id="IPR007235">
    <property type="entry name" value="Glyco_trans_28_C"/>
</dbReference>
<gene>
    <name evidence="9" type="ORF">Cvel_19651</name>
</gene>
<comment type="subcellular location">
    <subcellularLocation>
        <location evidence="1">Endoplasmic reticulum</location>
    </subcellularLocation>
</comment>
<evidence type="ECO:0000259" key="8">
    <source>
        <dbReference type="Pfam" id="PF04101"/>
    </source>
</evidence>